<evidence type="ECO:0000256" key="5">
    <source>
        <dbReference type="ARBA" id="ARBA00022840"/>
    </source>
</evidence>
<dbReference type="GO" id="GO:0006436">
    <property type="term" value="P:tryptophanyl-tRNA aminoacylation"/>
    <property type="evidence" value="ECO:0007669"/>
    <property type="project" value="UniProtKB-UniRule"/>
</dbReference>
<accession>A0A1F7WK87</accession>
<keyword evidence="4 10" id="KW-0547">Nucleotide-binding</keyword>
<comment type="caution">
    <text evidence="11">The sequence shown here is derived from an EMBL/GenBank/DDBJ whole genome shotgun (WGS) entry which is preliminary data.</text>
</comment>
<reference evidence="11 12" key="1">
    <citation type="journal article" date="2016" name="Nat. Commun.">
        <title>Thousands of microbial genomes shed light on interconnected biogeochemical processes in an aquifer system.</title>
        <authorList>
            <person name="Anantharaman K."/>
            <person name="Brown C.T."/>
            <person name="Hug L.A."/>
            <person name="Sharon I."/>
            <person name="Castelle C.J."/>
            <person name="Probst A.J."/>
            <person name="Thomas B.C."/>
            <person name="Singh A."/>
            <person name="Wilkins M.J."/>
            <person name="Karaoz U."/>
            <person name="Brodie E.L."/>
            <person name="Williams K.H."/>
            <person name="Hubbard S.S."/>
            <person name="Banfield J.F."/>
        </authorList>
    </citation>
    <scope>NUCLEOTIDE SEQUENCE [LARGE SCALE GENOMIC DNA]</scope>
</reference>
<dbReference type="GO" id="GO:0005829">
    <property type="term" value="C:cytosol"/>
    <property type="evidence" value="ECO:0007669"/>
    <property type="project" value="TreeGrafter"/>
</dbReference>
<organism evidence="11 12">
    <name type="scientific">Candidatus Woesebacteria bacterium GWA1_41_8</name>
    <dbReference type="NCBI Taxonomy" id="1802471"/>
    <lineage>
        <taxon>Bacteria</taxon>
        <taxon>Candidatus Woeseibacteriota</taxon>
    </lineage>
</organism>
<dbReference type="PRINTS" id="PR01039">
    <property type="entry name" value="TRNASYNTHTRP"/>
</dbReference>
<dbReference type="FunFam" id="1.10.240.10:FF:000005">
    <property type="entry name" value="Tryptophan--tRNA ligase"/>
    <property type="match status" value="1"/>
</dbReference>
<dbReference type="SUPFAM" id="SSF52374">
    <property type="entry name" value="Nucleotidylyl transferase"/>
    <property type="match status" value="1"/>
</dbReference>
<dbReference type="STRING" id="1802471.A2115_02655"/>
<dbReference type="EC" id="6.1.1.2" evidence="2 9"/>
<sequence>MSEKKILVSGVKPTGRSHIGNYFGALRQFVALQDEYKSHIFVADLHALTTVQNRAEMEENILGVVLDFLAVGLDPKKTVLYKQSDVPQVAELAWIFDCLTTVPYLMRAHAFKDAEARNKEINVGVFNYPMLMAADILIQDADAVPVGQDQRQHIEISRDTAEKFNRIFGETFKVPVSYILENVATVPGTDGQKMSKGYNNTIPLFATNEEIEKAVLSIVTDSGIGKPENVYAIHTLFREKKELDELYSEKQGKYKELKEALIEDMKTFVRPLREKRAEFEKDKGRVLEIIKQGGEVARQRAEKKMEEVREKVGFKLH</sequence>
<evidence type="ECO:0000256" key="6">
    <source>
        <dbReference type="ARBA" id="ARBA00022917"/>
    </source>
</evidence>
<keyword evidence="6 10" id="KW-0648">Protein biosynthesis</keyword>
<evidence type="ECO:0000256" key="8">
    <source>
        <dbReference type="ARBA" id="ARBA00049929"/>
    </source>
</evidence>
<evidence type="ECO:0000256" key="1">
    <source>
        <dbReference type="ARBA" id="ARBA00005594"/>
    </source>
</evidence>
<dbReference type="EMBL" id="MGFJ01000001">
    <property type="protein sequence ID" value="OGM03234.1"/>
    <property type="molecule type" value="Genomic_DNA"/>
</dbReference>
<evidence type="ECO:0000256" key="7">
    <source>
        <dbReference type="ARBA" id="ARBA00023146"/>
    </source>
</evidence>
<name>A0A1F7WK87_9BACT</name>
<dbReference type="GO" id="GO:0004830">
    <property type="term" value="F:tryptophan-tRNA ligase activity"/>
    <property type="evidence" value="ECO:0007669"/>
    <property type="project" value="UniProtKB-UniRule"/>
</dbReference>
<protein>
    <recommendedName>
        <fullName evidence="2 9">Tryptophan--tRNA ligase</fullName>
        <ecNumber evidence="2 9">6.1.1.2</ecNumber>
    </recommendedName>
</protein>
<dbReference type="PANTHER" id="PTHR43766">
    <property type="entry name" value="TRYPTOPHAN--TRNA LIGASE, MITOCHONDRIAL"/>
    <property type="match status" value="1"/>
</dbReference>
<evidence type="ECO:0000256" key="9">
    <source>
        <dbReference type="NCBIfam" id="TIGR00233"/>
    </source>
</evidence>
<dbReference type="GO" id="GO:0005524">
    <property type="term" value="F:ATP binding"/>
    <property type="evidence" value="ECO:0007669"/>
    <property type="project" value="UniProtKB-KW"/>
</dbReference>
<evidence type="ECO:0000313" key="12">
    <source>
        <dbReference type="Proteomes" id="UP000176198"/>
    </source>
</evidence>
<dbReference type="InterPro" id="IPR050203">
    <property type="entry name" value="Trp-tRNA_synthetase"/>
</dbReference>
<dbReference type="AlphaFoldDB" id="A0A1F7WK87"/>
<evidence type="ECO:0000313" key="11">
    <source>
        <dbReference type="EMBL" id="OGM03234.1"/>
    </source>
</evidence>
<keyword evidence="3 10" id="KW-0436">Ligase</keyword>
<keyword evidence="7 10" id="KW-0030">Aminoacyl-tRNA synthetase</keyword>
<dbReference type="PANTHER" id="PTHR43766:SF1">
    <property type="entry name" value="TRYPTOPHAN--TRNA LIGASE, MITOCHONDRIAL"/>
    <property type="match status" value="1"/>
</dbReference>
<dbReference type="Pfam" id="PF00579">
    <property type="entry name" value="tRNA-synt_1b"/>
    <property type="match status" value="1"/>
</dbReference>
<evidence type="ECO:0000256" key="4">
    <source>
        <dbReference type="ARBA" id="ARBA00022741"/>
    </source>
</evidence>
<gene>
    <name evidence="11" type="ORF">A2115_02655</name>
</gene>
<dbReference type="Gene3D" id="1.10.240.10">
    <property type="entry name" value="Tyrosyl-Transfer RNA Synthetase"/>
    <property type="match status" value="1"/>
</dbReference>
<evidence type="ECO:0000256" key="3">
    <source>
        <dbReference type="ARBA" id="ARBA00022598"/>
    </source>
</evidence>
<evidence type="ECO:0000256" key="10">
    <source>
        <dbReference type="RuleBase" id="RU363036"/>
    </source>
</evidence>
<dbReference type="CDD" id="cd00806">
    <property type="entry name" value="TrpRS_core"/>
    <property type="match status" value="1"/>
</dbReference>
<dbReference type="Proteomes" id="UP000176198">
    <property type="component" value="Unassembled WGS sequence"/>
</dbReference>
<dbReference type="NCBIfam" id="TIGR00233">
    <property type="entry name" value="trpS"/>
    <property type="match status" value="1"/>
</dbReference>
<comment type="similarity">
    <text evidence="1 10">Belongs to the class-I aminoacyl-tRNA synthetase family.</text>
</comment>
<dbReference type="InterPro" id="IPR014729">
    <property type="entry name" value="Rossmann-like_a/b/a_fold"/>
</dbReference>
<proteinExistence type="inferred from homology"/>
<comment type="catalytic activity">
    <reaction evidence="8">
        <text>tRNA(Trp) + L-tryptophan + ATP = L-tryptophyl-tRNA(Trp) + AMP + diphosphate + H(+)</text>
        <dbReference type="Rhea" id="RHEA:24080"/>
        <dbReference type="Rhea" id="RHEA-COMP:9671"/>
        <dbReference type="Rhea" id="RHEA-COMP:9705"/>
        <dbReference type="ChEBI" id="CHEBI:15378"/>
        <dbReference type="ChEBI" id="CHEBI:30616"/>
        <dbReference type="ChEBI" id="CHEBI:33019"/>
        <dbReference type="ChEBI" id="CHEBI:57912"/>
        <dbReference type="ChEBI" id="CHEBI:78442"/>
        <dbReference type="ChEBI" id="CHEBI:78535"/>
        <dbReference type="ChEBI" id="CHEBI:456215"/>
        <dbReference type="EC" id="6.1.1.2"/>
    </reaction>
</comment>
<keyword evidence="5 10" id="KW-0067">ATP-binding</keyword>
<dbReference type="InterPro" id="IPR002306">
    <property type="entry name" value="Trp-tRNA-ligase"/>
</dbReference>
<dbReference type="InterPro" id="IPR002305">
    <property type="entry name" value="aa-tRNA-synth_Ic"/>
</dbReference>
<dbReference type="Gene3D" id="3.40.50.620">
    <property type="entry name" value="HUPs"/>
    <property type="match status" value="1"/>
</dbReference>
<evidence type="ECO:0000256" key="2">
    <source>
        <dbReference type="ARBA" id="ARBA00013161"/>
    </source>
</evidence>